<evidence type="ECO:0000313" key="1">
    <source>
        <dbReference type="EMBL" id="MCD2195002.1"/>
    </source>
</evidence>
<dbReference type="RefSeq" id="WP_230735640.1">
    <property type="nucleotide sequence ID" value="NZ_JAJNDB010000003.1"/>
</dbReference>
<organism evidence="1 2">
    <name type="scientific">Actinomycetospora endophytica</name>
    <dbReference type="NCBI Taxonomy" id="2291215"/>
    <lineage>
        <taxon>Bacteria</taxon>
        <taxon>Bacillati</taxon>
        <taxon>Actinomycetota</taxon>
        <taxon>Actinomycetes</taxon>
        <taxon>Pseudonocardiales</taxon>
        <taxon>Pseudonocardiaceae</taxon>
        <taxon>Actinomycetospora</taxon>
    </lineage>
</organism>
<dbReference type="InterPro" id="IPR034660">
    <property type="entry name" value="DinB/YfiT-like"/>
</dbReference>
<keyword evidence="2" id="KW-1185">Reference proteome</keyword>
<protein>
    <submittedName>
        <fullName evidence="1">DinB family protein</fullName>
    </submittedName>
</protein>
<comment type="caution">
    <text evidence="1">The sequence shown here is derived from an EMBL/GenBank/DDBJ whole genome shotgun (WGS) entry which is preliminary data.</text>
</comment>
<dbReference type="SUPFAM" id="SSF109854">
    <property type="entry name" value="DinB/YfiT-like putative metalloenzymes"/>
    <property type="match status" value="1"/>
</dbReference>
<name>A0ABS8P9Q8_9PSEU</name>
<dbReference type="Pfam" id="PF04978">
    <property type="entry name" value="MST"/>
    <property type="match status" value="1"/>
</dbReference>
<sequence length="172" mass="19040">MNDFDLRGRPEPPMRGDETATLLGFLEFGRATLRWKCAGLDAEGLRTTVGASTITLGGLLGHLAQVEDSWFTEDLAGLPPPPPWDTDREAWRWAADRPPEELLAQWETSVARSRERVAEALADGGLDHLAVDPKPPPAMNLRWILVHMIEEYARHNGHADLLREAADGETGE</sequence>
<reference evidence="1 2" key="1">
    <citation type="submission" date="2021-11" db="EMBL/GenBank/DDBJ databases">
        <title>Draft genome sequence of Actinomycetospora sp. SF1 isolated from the rhizosphere soil.</title>
        <authorList>
            <person name="Duangmal K."/>
            <person name="Chantavorakit T."/>
        </authorList>
    </citation>
    <scope>NUCLEOTIDE SEQUENCE [LARGE SCALE GENOMIC DNA]</scope>
    <source>
        <strain evidence="1 2">TBRC 5722</strain>
    </source>
</reference>
<proteinExistence type="predicted"/>
<gene>
    <name evidence="1" type="ORF">LQ327_16675</name>
</gene>
<dbReference type="EMBL" id="JAJNDB010000003">
    <property type="protein sequence ID" value="MCD2195002.1"/>
    <property type="molecule type" value="Genomic_DNA"/>
</dbReference>
<dbReference type="InterPro" id="IPR007061">
    <property type="entry name" value="MST-like"/>
</dbReference>
<accession>A0ABS8P9Q8</accession>
<evidence type="ECO:0000313" key="2">
    <source>
        <dbReference type="Proteomes" id="UP001199469"/>
    </source>
</evidence>
<dbReference type="Proteomes" id="UP001199469">
    <property type="component" value="Unassembled WGS sequence"/>
</dbReference>
<dbReference type="Gene3D" id="1.20.120.450">
    <property type="entry name" value="dinb family like domain"/>
    <property type="match status" value="1"/>
</dbReference>